<name>A0AAV7NHP2_PLEWA</name>
<dbReference type="Proteomes" id="UP001066276">
    <property type="component" value="Chromosome 8"/>
</dbReference>
<evidence type="ECO:0000313" key="2">
    <source>
        <dbReference type="Proteomes" id="UP001066276"/>
    </source>
</evidence>
<evidence type="ECO:0000313" key="1">
    <source>
        <dbReference type="EMBL" id="KAJ1115471.1"/>
    </source>
</evidence>
<gene>
    <name evidence="1" type="ORF">NDU88_003695</name>
</gene>
<proteinExistence type="predicted"/>
<organism evidence="1 2">
    <name type="scientific">Pleurodeles waltl</name>
    <name type="common">Iberian ribbed newt</name>
    <dbReference type="NCBI Taxonomy" id="8319"/>
    <lineage>
        <taxon>Eukaryota</taxon>
        <taxon>Metazoa</taxon>
        <taxon>Chordata</taxon>
        <taxon>Craniata</taxon>
        <taxon>Vertebrata</taxon>
        <taxon>Euteleostomi</taxon>
        <taxon>Amphibia</taxon>
        <taxon>Batrachia</taxon>
        <taxon>Caudata</taxon>
        <taxon>Salamandroidea</taxon>
        <taxon>Salamandridae</taxon>
        <taxon>Pleurodelinae</taxon>
        <taxon>Pleurodeles</taxon>
    </lineage>
</organism>
<protein>
    <submittedName>
        <fullName evidence="1">Uncharacterized protein</fullName>
    </submittedName>
</protein>
<reference evidence="1" key="1">
    <citation type="journal article" date="2022" name="bioRxiv">
        <title>Sequencing and chromosome-scale assembly of the giantPleurodeles waltlgenome.</title>
        <authorList>
            <person name="Brown T."/>
            <person name="Elewa A."/>
            <person name="Iarovenko S."/>
            <person name="Subramanian E."/>
            <person name="Araus A.J."/>
            <person name="Petzold A."/>
            <person name="Susuki M."/>
            <person name="Suzuki K.-i.T."/>
            <person name="Hayashi T."/>
            <person name="Toyoda A."/>
            <person name="Oliveira C."/>
            <person name="Osipova E."/>
            <person name="Leigh N.D."/>
            <person name="Simon A."/>
            <person name="Yun M.H."/>
        </authorList>
    </citation>
    <scope>NUCLEOTIDE SEQUENCE</scope>
    <source>
        <strain evidence="1">20211129_DDA</strain>
        <tissue evidence="1">Liver</tissue>
    </source>
</reference>
<sequence>MHGDAFSFLSLFRITGVRLSSDLDDAAPLFGDQSTLHGVSLSLLYCLRPLLRVRDRFHHPVAQGTLRLLPDSLPPLPDS</sequence>
<dbReference type="EMBL" id="JANPWB010000012">
    <property type="protein sequence ID" value="KAJ1115471.1"/>
    <property type="molecule type" value="Genomic_DNA"/>
</dbReference>
<keyword evidence="2" id="KW-1185">Reference proteome</keyword>
<dbReference type="AlphaFoldDB" id="A0AAV7NHP2"/>
<accession>A0AAV7NHP2</accession>
<comment type="caution">
    <text evidence="1">The sequence shown here is derived from an EMBL/GenBank/DDBJ whole genome shotgun (WGS) entry which is preliminary data.</text>
</comment>